<evidence type="ECO:0000313" key="2">
    <source>
        <dbReference type="EMBL" id="MDT0532234.1"/>
    </source>
</evidence>
<sequence>MNIRRWSVGVLAATLLVPGLTACKSDDAAPTAAGSAASAAPADPKEALLASTKEIEKGNFTFTLAGAGLSGKGLVHKPSNSAQFSMKFDDESGGMSMGMELIYIEPDSWVMLDLGELGAMIPGAEKWKGKYQHLDQSKVKGAGELSRYMEEVDPAGSAKLTKSVTEVQKTAEGSYTGKLDVSAAGDAATLDADLVKALGAQAKTLPFTAKLDGEGRLTELVISVPAAGETKAHDIKVTYADYGNATAAQKPPADKVVEASPETYEMFKK</sequence>
<proteinExistence type="predicted"/>
<evidence type="ECO:0000313" key="3">
    <source>
        <dbReference type="Proteomes" id="UP001180973"/>
    </source>
</evidence>
<name>A0ABU2X484_9ACTN</name>
<keyword evidence="3" id="KW-1185">Reference proteome</keyword>
<keyword evidence="1" id="KW-0732">Signal</keyword>
<comment type="caution">
    <text evidence="2">The sequence shown here is derived from an EMBL/GenBank/DDBJ whole genome shotgun (WGS) entry which is preliminary data.</text>
</comment>
<evidence type="ECO:0008006" key="4">
    <source>
        <dbReference type="Google" id="ProtNLM"/>
    </source>
</evidence>
<organism evidence="2 3">
    <name type="scientific">Micromonospora reichwaldensis</name>
    <dbReference type="NCBI Taxonomy" id="3075516"/>
    <lineage>
        <taxon>Bacteria</taxon>
        <taxon>Bacillati</taxon>
        <taxon>Actinomycetota</taxon>
        <taxon>Actinomycetes</taxon>
        <taxon>Micromonosporales</taxon>
        <taxon>Micromonosporaceae</taxon>
        <taxon>Micromonospora</taxon>
    </lineage>
</organism>
<dbReference type="PROSITE" id="PS51257">
    <property type="entry name" value="PROKAR_LIPOPROTEIN"/>
    <property type="match status" value="1"/>
</dbReference>
<reference evidence="2" key="1">
    <citation type="submission" date="2023-09" db="EMBL/GenBank/DDBJ databases">
        <title>30 novel species of actinomycetes from the DSMZ collection.</title>
        <authorList>
            <person name="Nouioui I."/>
        </authorList>
    </citation>
    <scope>NUCLEOTIDE SEQUENCE</scope>
    <source>
        <strain evidence="2">DSM 115977</strain>
    </source>
</reference>
<evidence type="ECO:0000256" key="1">
    <source>
        <dbReference type="SAM" id="SignalP"/>
    </source>
</evidence>
<dbReference type="Proteomes" id="UP001180973">
    <property type="component" value="Unassembled WGS sequence"/>
</dbReference>
<accession>A0ABU2X484</accession>
<gene>
    <name evidence="2" type="ORF">RM555_24860</name>
</gene>
<dbReference type="EMBL" id="JAVRFL010000036">
    <property type="protein sequence ID" value="MDT0532234.1"/>
    <property type="molecule type" value="Genomic_DNA"/>
</dbReference>
<protein>
    <recommendedName>
        <fullName evidence="4">Lipoprotein</fullName>
    </recommendedName>
</protein>
<dbReference type="RefSeq" id="WP_311414003.1">
    <property type="nucleotide sequence ID" value="NZ_JAVRFL010000036.1"/>
</dbReference>
<feature type="signal peptide" evidence="1">
    <location>
        <begin position="1"/>
        <end position="22"/>
    </location>
</feature>
<feature type="chain" id="PRO_5045725021" description="Lipoprotein" evidence="1">
    <location>
        <begin position="23"/>
        <end position="269"/>
    </location>
</feature>